<dbReference type="InterPro" id="IPR025649">
    <property type="entry name" value="DUF4360"/>
</dbReference>
<evidence type="ECO:0000256" key="1">
    <source>
        <dbReference type="SAM" id="SignalP"/>
    </source>
</evidence>
<feature type="chain" id="PRO_5028814327" description="Secreted protein" evidence="1">
    <location>
        <begin position="18"/>
        <end position="188"/>
    </location>
</feature>
<name>A0A7C8HYB3_9PLEO</name>
<protein>
    <recommendedName>
        <fullName evidence="4">Secreted protein</fullName>
    </recommendedName>
</protein>
<evidence type="ECO:0008006" key="4">
    <source>
        <dbReference type="Google" id="ProtNLM"/>
    </source>
</evidence>
<evidence type="ECO:0000313" key="3">
    <source>
        <dbReference type="Proteomes" id="UP000481861"/>
    </source>
</evidence>
<reference evidence="2 3" key="1">
    <citation type="submission" date="2020-01" db="EMBL/GenBank/DDBJ databases">
        <authorList>
            <consortium name="DOE Joint Genome Institute"/>
            <person name="Haridas S."/>
            <person name="Albert R."/>
            <person name="Binder M."/>
            <person name="Bloem J."/>
            <person name="Labutti K."/>
            <person name="Salamov A."/>
            <person name="Andreopoulos B."/>
            <person name="Baker S.E."/>
            <person name="Barry K."/>
            <person name="Bills G."/>
            <person name="Bluhm B.H."/>
            <person name="Cannon C."/>
            <person name="Castanera R."/>
            <person name="Culley D.E."/>
            <person name="Daum C."/>
            <person name="Ezra D."/>
            <person name="Gonzalez J.B."/>
            <person name="Henrissat B."/>
            <person name="Kuo A."/>
            <person name="Liang C."/>
            <person name="Lipzen A."/>
            <person name="Lutzoni F."/>
            <person name="Magnuson J."/>
            <person name="Mondo S."/>
            <person name="Nolan M."/>
            <person name="Ohm R."/>
            <person name="Pangilinan J."/>
            <person name="Park H.-J.H."/>
            <person name="Ramirez L."/>
            <person name="Alfaro M."/>
            <person name="Sun H."/>
            <person name="Tritt A."/>
            <person name="Yoshinaga Y."/>
            <person name="Zwiers L.-H.L."/>
            <person name="Turgeon B.G."/>
            <person name="Goodwin S.B."/>
            <person name="Spatafora J.W."/>
            <person name="Crous P.W."/>
            <person name="Grigoriev I.V."/>
        </authorList>
    </citation>
    <scope>NUCLEOTIDE SEQUENCE [LARGE SCALE GENOMIC DNA]</scope>
    <source>
        <strain evidence="2 3">CBS 611.86</strain>
    </source>
</reference>
<accession>A0A7C8HYB3</accession>
<dbReference type="PANTHER" id="PTHR38847:SF1">
    <property type="entry name" value="PSEUDOURIDINE SYNTHASE RSUA_RLUA-LIKE DOMAIN-CONTAINING PROTEIN"/>
    <property type="match status" value="1"/>
</dbReference>
<dbReference type="OrthoDB" id="3786236at2759"/>
<sequence length="188" mass="20042">MRSTLLLAAVAPALALAAPEQAPRITAVKISGSGCPNDSNSVKSNSANLGDNASFSFSNLRGDDTNNCQIHLQSTGGSQGWQVAVREVAYEGNVVLKAGSQLDAITQVFWSEKASDTSVITGHLTCAGPDINNYVTIRQSTNDLSWSKCTASDGNPGILNVNFRPVVQGNAGTFDFKHANWKLEWRRC</sequence>
<evidence type="ECO:0000313" key="2">
    <source>
        <dbReference type="EMBL" id="KAF2864754.1"/>
    </source>
</evidence>
<keyword evidence="1" id="KW-0732">Signal</keyword>
<dbReference type="PANTHER" id="PTHR38847">
    <property type="match status" value="1"/>
</dbReference>
<proteinExistence type="predicted"/>
<comment type="caution">
    <text evidence="2">The sequence shown here is derived from an EMBL/GenBank/DDBJ whole genome shotgun (WGS) entry which is preliminary data.</text>
</comment>
<organism evidence="2 3">
    <name type="scientific">Massariosphaeria phaeospora</name>
    <dbReference type="NCBI Taxonomy" id="100035"/>
    <lineage>
        <taxon>Eukaryota</taxon>
        <taxon>Fungi</taxon>
        <taxon>Dikarya</taxon>
        <taxon>Ascomycota</taxon>
        <taxon>Pezizomycotina</taxon>
        <taxon>Dothideomycetes</taxon>
        <taxon>Pleosporomycetidae</taxon>
        <taxon>Pleosporales</taxon>
        <taxon>Pleosporales incertae sedis</taxon>
        <taxon>Massariosphaeria</taxon>
    </lineage>
</organism>
<dbReference type="EMBL" id="JAADJZ010000040">
    <property type="protein sequence ID" value="KAF2864754.1"/>
    <property type="molecule type" value="Genomic_DNA"/>
</dbReference>
<dbReference type="Proteomes" id="UP000481861">
    <property type="component" value="Unassembled WGS sequence"/>
</dbReference>
<dbReference type="Pfam" id="PF14273">
    <property type="entry name" value="DUF4360"/>
    <property type="match status" value="1"/>
</dbReference>
<gene>
    <name evidence="2" type="ORF">BDV95DRAFT_508581</name>
</gene>
<feature type="signal peptide" evidence="1">
    <location>
        <begin position="1"/>
        <end position="17"/>
    </location>
</feature>
<keyword evidence="3" id="KW-1185">Reference proteome</keyword>
<dbReference type="AlphaFoldDB" id="A0A7C8HYB3"/>